<keyword evidence="3" id="KW-1185">Reference proteome</keyword>
<keyword evidence="1" id="KW-0472">Membrane</keyword>
<accession>B5E9R6</accession>
<dbReference type="HOGENOM" id="CLU_1341650_0_0_7"/>
<evidence type="ECO:0000313" key="2">
    <source>
        <dbReference type="EMBL" id="ACH40240.1"/>
    </source>
</evidence>
<dbReference type="Proteomes" id="UP000008825">
    <property type="component" value="Chromosome"/>
</dbReference>
<keyword evidence="1" id="KW-0812">Transmembrane</keyword>
<gene>
    <name evidence="2" type="ordered locus">Gbem_3243</name>
</gene>
<dbReference type="RefSeq" id="WP_012531672.1">
    <property type="nucleotide sequence ID" value="NC_011146.1"/>
</dbReference>
<dbReference type="EMBL" id="CP001124">
    <property type="protein sequence ID" value="ACH40240.1"/>
    <property type="molecule type" value="Genomic_DNA"/>
</dbReference>
<dbReference type="AlphaFoldDB" id="B5E9R6"/>
<dbReference type="OrthoDB" id="9990921at2"/>
<proteinExistence type="predicted"/>
<reference evidence="2 3" key="1">
    <citation type="submission" date="2008-07" db="EMBL/GenBank/DDBJ databases">
        <title>Complete sequence of Geobacter bemidjiensis BEM.</title>
        <authorList>
            <consortium name="US DOE Joint Genome Institute"/>
            <person name="Lucas S."/>
            <person name="Copeland A."/>
            <person name="Lapidus A."/>
            <person name="Glavina del Rio T."/>
            <person name="Dalin E."/>
            <person name="Tice H."/>
            <person name="Bruce D."/>
            <person name="Goodwin L."/>
            <person name="Pitluck S."/>
            <person name="Kiss H."/>
            <person name="Brettin T."/>
            <person name="Detter J.C."/>
            <person name="Han C."/>
            <person name="Kuske C.R."/>
            <person name="Schmutz J."/>
            <person name="Larimer F."/>
            <person name="Land M."/>
            <person name="Hauser L."/>
            <person name="Kyrpides N."/>
            <person name="Lykidis A."/>
            <person name="Lovley D."/>
            <person name="Richardson P."/>
        </authorList>
    </citation>
    <scope>NUCLEOTIDE SEQUENCE [LARGE SCALE GENOMIC DNA]</scope>
    <source>
        <strain evidence="3">ATCC BAA-1014 / DSM 16622 / JCM 12645 / Bem</strain>
    </source>
</reference>
<evidence type="ECO:0000256" key="1">
    <source>
        <dbReference type="SAM" id="Phobius"/>
    </source>
</evidence>
<dbReference type="STRING" id="404380.Gbem_3243"/>
<evidence type="ECO:0000313" key="3">
    <source>
        <dbReference type="Proteomes" id="UP000008825"/>
    </source>
</evidence>
<name>B5E9R6_CITBB</name>
<feature type="transmembrane region" description="Helical" evidence="1">
    <location>
        <begin position="39"/>
        <end position="57"/>
    </location>
</feature>
<reference evidence="2 3" key="2">
    <citation type="journal article" date="2010" name="BMC Genomics">
        <title>The genome of Geobacter bemidjiensis, exemplar for the subsurface clade of Geobacter species that predominate in Fe(III)-reducing subsurface environments.</title>
        <authorList>
            <person name="Aklujkar M."/>
            <person name="Young N.D."/>
            <person name="Holmes D."/>
            <person name="Chavan M."/>
            <person name="Risso C."/>
            <person name="Kiss H.E."/>
            <person name="Han C.S."/>
            <person name="Land M.L."/>
            <person name="Lovley D.R."/>
        </authorList>
    </citation>
    <scope>NUCLEOTIDE SEQUENCE [LARGE SCALE GENOMIC DNA]</scope>
    <source>
        <strain evidence="3">ATCC BAA-1014 / DSM 16622 / JCM 12645 / Bem</strain>
    </source>
</reference>
<keyword evidence="1" id="KW-1133">Transmembrane helix</keyword>
<dbReference type="KEGG" id="gbm:Gbem_3243"/>
<feature type="transmembrane region" description="Helical" evidence="1">
    <location>
        <begin position="101"/>
        <end position="120"/>
    </location>
</feature>
<protein>
    <submittedName>
        <fullName evidence="2">Uncharacterized protein</fullName>
    </submittedName>
</protein>
<organism evidence="2 3">
    <name type="scientific">Citrifermentans bemidjiense (strain ATCC BAA-1014 / DSM 16622 / JCM 12645 / Bem)</name>
    <name type="common">Geobacter bemidjiensis</name>
    <dbReference type="NCBI Taxonomy" id="404380"/>
    <lineage>
        <taxon>Bacteria</taxon>
        <taxon>Pseudomonadati</taxon>
        <taxon>Thermodesulfobacteriota</taxon>
        <taxon>Desulfuromonadia</taxon>
        <taxon>Geobacterales</taxon>
        <taxon>Geobacteraceae</taxon>
        <taxon>Citrifermentans</taxon>
    </lineage>
</organism>
<feature type="transmembrane region" description="Helical" evidence="1">
    <location>
        <begin position="12"/>
        <end position="32"/>
    </location>
</feature>
<sequence>MTFLDTKNKHFVYWALVCVCIVSTKFSTFSNLRLSLDSIFSGLLALTGFVFTARTFITFKLNEVVYGSPEYRQYVEKLKKDGAYTKELYDPLKQIDTSLGTATYMCLWSTIMFVVVAFFPKTEAALAVSKTISVDYVLELFRVGGFKLLSDANVLKPTVFKVFTDASMVYFGFCVYQLIITAKALHRNISDIISHWEENYKKPS</sequence>